<gene>
    <name evidence="11" type="ORF">MNB_SV-9-522</name>
</gene>
<evidence type="ECO:0000256" key="6">
    <source>
        <dbReference type="ARBA" id="ARBA00022989"/>
    </source>
</evidence>
<proteinExistence type="predicted"/>
<feature type="transmembrane region" description="Helical" evidence="9">
    <location>
        <begin position="61"/>
        <end position="79"/>
    </location>
</feature>
<keyword evidence="6 9" id="KW-1133">Transmembrane helix</keyword>
<reference evidence="11" key="1">
    <citation type="submission" date="2016-10" db="EMBL/GenBank/DDBJ databases">
        <authorList>
            <person name="de Groot N.N."/>
        </authorList>
    </citation>
    <scope>NUCLEOTIDE SEQUENCE</scope>
</reference>
<keyword evidence="3" id="KW-0997">Cell inner membrane</keyword>
<evidence type="ECO:0000256" key="8">
    <source>
        <dbReference type="ARBA" id="ARBA00023315"/>
    </source>
</evidence>
<dbReference type="GO" id="GO:0005886">
    <property type="term" value="C:plasma membrane"/>
    <property type="evidence" value="ECO:0007669"/>
    <property type="project" value="UniProtKB-SubCell"/>
</dbReference>
<feature type="transmembrane region" description="Helical" evidence="9">
    <location>
        <begin position="36"/>
        <end position="54"/>
    </location>
</feature>
<dbReference type="NCBIfam" id="NF008934">
    <property type="entry name" value="PRK12291.1"/>
    <property type="match status" value="1"/>
</dbReference>
<feature type="transmembrane region" description="Helical" evidence="9">
    <location>
        <begin position="12"/>
        <end position="30"/>
    </location>
</feature>
<dbReference type="NCBIfam" id="TIGR00546">
    <property type="entry name" value="lnt"/>
    <property type="match status" value="1"/>
</dbReference>
<evidence type="ECO:0000256" key="5">
    <source>
        <dbReference type="ARBA" id="ARBA00022692"/>
    </source>
</evidence>
<keyword evidence="4 11" id="KW-0808">Transferase</keyword>
<comment type="subcellular location">
    <subcellularLocation>
        <location evidence="1">Cell membrane</location>
        <topology evidence="1">Multi-pass membrane protein</topology>
    </subcellularLocation>
</comment>
<dbReference type="AlphaFoldDB" id="A0A1W1BWX1"/>
<evidence type="ECO:0000256" key="9">
    <source>
        <dbReference type="SAM" id="Phobius"/>
    </source>
</evidence>
<evidence type="ECO:0000256" key="1">
    <source>
        <dbReference type="ARBA" id="ARBA00004651"/>
    </source>
</evidence>
<keyword evidence="2" id="KW-1003">Cell membrane</keyword>
<keyword evidence="8 11" id="KW-0012">Acyltransferase</keyword>
<dbReference type="InterPro" id="IPR059110">
    <property type="entry name" value="Lnt_campylobact"/>
</dbReference>
<dbReference type="InterPro" id="IPR036526">
    <property type="entry name" value="C-N_Hydrolase_sf"/>
</dbReference>
<sequence>MSKNLIDEYITTLSIIRGFLISLLASAFIYLDYFNLSNRLLESILAILFLYLLLKSNDNRVWFWSGVFIALFWFWWISISFKYYGFPWAIPIGVFFISLTYGILFLIFSYISNKFNLLYQQLIFKSIFILTASYIHPFGFDWFRFELIFVNSYFGVEKWQEAIILLSLSLVIYKSKPIFLLLILFAYQPLVKKDINTDFIEVTNTNITIEDKWNRDFLDAQIYLVEDKINQAIKENKRIIIFPESVLPLYLNLNNFLMDILKDKSKKIAIIIGALRLEDNTPRNSTYIFNKGKLQNIANKVILVPFGESNPLPDWLGKIVNRIFYDGAVDYKASSEISRYKIDEVEYTNAICYEACSEELYKDRPKNMIVISNNGWFVSSIEPNLQKLILKFFNRKYGTIIYHSVNMSESFIIK</sequence>
<dbReference type="Gene3D" id="3.60.110.10">
    <property type="entry name" value="Carbon-nitrogen hydrolase"/>
    <property type="match status" value="1"/>
</dbReference>
<dbReference type="InterPro" id="IPR059109">
    <property type="entry name" value="Lnt_membrane_dom"/>
</dbReference>
<accession>A0A1W1BWX1</accession>
<evidence type="ECO:0000256" key="3">
    <source>
        <dbReference type="ARBA" id="ARBA00022519"/>
    </source>
</evidence>
<keyword evidence="5 9" id="KW-0812">Transmembrane</keyword>
<dbReference type="InterPro" id="IPR003010">
    <property type="entry name" value="C-N_Hydrolase"/>
</dbReference>
<dbReference type="Pfam" id="PF26365">
    <property type="entry name" value="ApoNAT_membrane"/>
    <property type="match status" value="1"/>
</dbReference>
<dbReference type="PROSITE" id="PS50263">
    <property type="entry name" value="CN_HYDROLASE"/>
    <property type="match status" value="1"/>
</dbReference>
<dbReference type="PANTHER" id="PTHR38686">
    <property type="entry name" value="APOLIPOPROTEIN N-ACYLTRANSFERASE"/>
    <property type="match status" value="1"/>
</dbReference>
<dbReference type="PANTHER" id="PTHR38686:SF1">
    <property type="entry name" value="APOLIPOPROTEIN N-ACYLTRANSFERASE"/>
    <property type="match status" value="1"/>
</dbReference>
<organism evidence="11">
    <name type="scientific">hydrothermal vent metagenome</name>
    <dbReference type="NCBI Taxonomy" id="652676"/>
    <lineage>
        <taxon>unclassified sequences</taxon>
        <taxon>metagenomes</taxon>
        <taxon>ecological metagenomes</taxon>
    </lineage>
</organism>
<dbReference type="EC" id="2.3.1.-" evidence="11"/>
<protein>
    <submittedName>
        <fullName evidence="11">Apolipoprotein N-acyltransferase</fullName>
        <ecNumber evidence="11">2.3.1.-</ecNumber>
    </submittedName>
</protein>
<feature type="transmembrane region" description="Helical" evidence="9">
    <location>
        <begin position="122"/>
        <end position="143"/>
    </location>
</feature>
<evidence type="ECO:0000256" key="7">
    <source>
        <dbReference type="ARBA" id="ARBA00023136"/>
    </source>
</evidence>
<name>A0A1W1BWX1_9ZZZZ</name>
<evidence type="ECO:0000259" key="10">
    <source>
        <dbReference type="PROSITE" id="PS50263"/>
    </source>
</evidence>
<dbReference type="SUPFAM" id="SSF56317">
    <property type="entry name" value="Carbon-nitrogen hydrolase"/>
    <property type="match status" value="1"/>
</dbReference>
<dbReference type="GO" id="GO:0042158">
    <property type="term" value="P:lipoprotein biosynthetic process"/>
    <property type="evidence" value="ECO:0007669"/>
    <property type="project" value="InterPro"/>
</dbReference>
<feature type="domain" description="CN hydrolase" evidence="10">
    <location>
        <begin position="203"/>
        <end position="414"/>
    </location>
</feature>
<keyword evidence="11" id="KW-0449">Lipoprotein</keyword>
<evidence type="ECO:0000313" key="11">
    <source>
        <dbReference type="EMBL" id="SFV58039.1"/>
    </source>
</evidence>
<evidence type="ECO:0000256" key="4">
    <source>
        <dbReference type="ARBA" id="ARBA00022679"/>
    </source>
</evidence>
<dbReference type="InterPro" id="IPR004563">
    <property type="entry name" value="Apolipo_AcylTrfase"/>
</dbReference>
<evidence type="ECO:0000256" key="2">
    <source>
        <dbReference type="ARBA" id="ARBA00022475"/>
    </source>
</evidence>
<dbReference type="GO" id="GO:0016410">
    <property type="term" value="F:N-acyltransferase activity"/>
    <property type="evidence" value="ECO:0007669"/>
    <property type="project" value="InterPro"/>
</dbReference>
<keyword evidence="7 9" id="KW-0472">Membrane</keyword>
<dbReference type="EMBL" id="FPHG01000034">
    <property type="protein sequence ID" value="SFV58039.1"/>
    <property type="molecule type" value="Genomic_DNA"/>
</dbReference>
<feature type="transmembrane region" description="Helical" evidence="9">
    <location>
        <begin position="85"/>
        <end position="110"/>
    </location>
</feature>
<feature type="transmembrane region" description="Helical" evidence="9">
    <location>
        <begin position="163"/>
        <end position="187"/>
    </location>
</feature>